<evidence type="ECO:0000313" key="3">
    <source>
        <dbReference type="EMBL" id="GMA87493.1"/>
    </source>
</evidence>
<reference evidence="4" key="1">
    <citation type="journal article" date="2019" name="Int. J. Syst. Evol. Microbiol.">
        <title>The Global Catalogue of Microorganisms (GCM) 10K type strain sequencing project: providing services to taxonomists for standard genome sequencing and annotation.</title>
        <authorList>
            <consortium name="The Broad Institute Genomics Platform"/>
            <consortium name="The Broad Institute Genome Sequencing Center for Infectious Disease"/>
            <person name="Wu L."/>
            <person name="Ma J."/>
        </authorList>
    </citation>
    <scope>NUCLEOTIDE SEQUENCE [LARGE SCALE GENOMIC DNA]</scope>
    <source>
        <strain evidence="4">NBRC 108730</strain>
    </source>
</reference>
<sequence>MRGVVLLLVIAPAVLIAVVAGVWFLASGLAVAVWLWPGLAPIGLAAFLITRLSVSGGRDGGGDHPGSAQARQPEGLRNPSREVSEKGRVVIVRIVAKYWLFLVIVAALLGVGTAAAVNALAMNGAGVGTGLLVSGVPNLKNGYEDGVKQGSAFNEAHPSGGDTSGLIGGDSHKGKSSSGSGESSQAKKPAKGAGATG</sequence>
<dbReference type="Proteomes" id="UP001157017">
    <property type="component" value="Unassembled WGS sequence"/>
</dbReference>
<feature type="region of interest" description="Disordered" evidence="1">
    <location>
        <begin position="59"/>
        <end position="80"/>
    </location>
</feature>
<dbReference type="EMBL" id="BSUZ01000001">
    <property type="protein sequence ID" value="GMA87493.1"/>
    <property type="molecule type" value="Genomic_DNA"/>
</dbReference>
<keyword evidence="2" id="KW-0812">Transmembrane</keyword>
<organism evidence="3 4">
    <name type="scientific">Angustibacter aerolatus</name>
    <dbReference type="NCBI Taxonomy" id="1162965"/>
    <lineage>
        <taxon>Bacteria</taxon>
        <taxon>Bacillati</taxon>
        <taxon>Actinomycetota</taxon>
        <taxon>Actinomycetes</taxon>
        <taxon>Kineosporiales</taxon>
        <taxon>Kineosporiaceae</taxon>
    </lineage>
</organism>
<feature type="transmembrane region" description="Helical" evidence="2">
    <location>
        <begin position="98"/>
        <end position="121"/>
    </location>
</feature>
<comment type="caution">
    <text evidence="3">The sequence shown here is derived from an EMBL/GenBank/DDBJ whole genome shotgun (WGS) entry which is preliminary data.</text>
</comment>
<gene>
    <name evidence="3" type="ORF">GCM10025868_27430</name>
</gene>
<evidence type="ECO:0000256" key="1">
    <source>
        <dbReference type="SAM" id="MobiDB-lite"/>
    </source>
</evidence>
<proteinExistence type="predicted"/>
<evidence type="ECO:0000313" key="4">
    <source>
        <dbReference type="Proteomes" id="UP001157017"/>
    </source>
</evidence>
<evidence type="ECO:0000256" key="2">
    <source>
        <dbReference type="SAM" id="Phobius"/>
    </source>
</evidence>
<protein>
    <submittedName>
        <fullName evidence="3">Uncharacterized protein</fullName>
    </submittedName>
</protein>
<feature type="transmembrane region" description="Helical" evidence="2">
    <location>
        <begin position="5"/>
        <end position="25"/>
    </location>
</feature>
<keyword evidence="4" id="KW-1185">Reference proteome</keyword>
<accession>A0ABQ6JH29</accession>
<feature type="region of interest" description="Disordered" evidence="1">
    <location>
        <begin position="150"/>
        <end position="197"/>
    </location>
</feature>
<keyword evidence="2" id="KW-1133">Transmembrane helix</keyword>
<feature type="transmembrane region" description="Helical" evidence="2">
    <location>
        <begin position="31"/>
        <end position="49"/>
    </location>
</feature>
<keyword evidence="2" id="KW-0472">Membrane</keyword>
<feature type="compositionally biased region" description="Low complexity" evidence="1">
    <location>
        <begin position="176"/>
        <end position="197"/>
    </location>
</feature>
<name>A0ABQ6JH29_9ACTN</name>